<keyword evidence="6" id="KW-1185">Reference proteome</keyword>
<dbReference type="VEuPathDB" id="FungiDB:PC110_g4869"/>
<dbReference type="Proteomes" id="UP000736787">
    <property type="component" value="Unassembled WGS sequence"/>
</dbReference>
<evidence type="ECO:0000313" key="2">
    <source>
        <dbReference type="EMBL" id="KAG2923230.1"/>
    </source>
</evidence>
<dbReference type="EMBL" id="MJFZ01000078">
    <property type="protein sequence ID" value="RAW38928.1"/>
    <property type="molecule type" value="Genomic_DNA"/>
</dbReference>
<accession>A0A329ST89</accession>
<gene>
    <name evidence="5" type="ORF">PC110_g4869</name>
    <name evidence="1" type="ORF">PC113_g10074</name>
    <name evidence="2" type="ORF">PC115_g9022</name>
    <name evidence="3" type="ORF">PC117_g10439</name>
    <name evidence="4" type="ORF">PC118_g9343</name>
</gene>
<dbReference type="Proteomes" id="UP000251314">
    <property type="component" value="Unassembled WGS sequence"/>
</dbReference>
<dbReference type="OrthoDB" id="110711at2759"/>
<evidence type="ECO:0000313" key="4">
    <source>
        <dbReference type="EMBL" id="KAG2983588.1"/>
    </source>
</evidence>
<dbReference type="EMBL" id="RCMG01000263">
    <property type="protein sequence ID" value="KAG2858126.1"/>
    <property type="molecule type" value="Genomic_DNA"/>
</dbReference>
<dbReference type="AlphaFoldDB" id="A0A329ST89"/>
<dbReference type="EMBL" id="RCMI01000242">
    <property type="protein sequence ID" value="KAG2923230.1"/>
    <property type="molecule type" value="Genomic_DNA"/>
</dbReference>
<dbReference type="EMBL" id="RCMK01000254">
    <property type="protein sequence ID" value="KAG2940699.1"/>
    <property type="molecule type" value="Genomic_DNA"/>
</dbReference>
<reference evidence="5 6" key="1">
    <citation type="submission" date="2018-01" db="EMBL/GenBank/DDBJ databases">
        <title>Draft genome of the strawberry crown rot pathogen Phytophthora cactorum.</title>
        <authorList>
            <person name="Armitage A.D."/>
            <person name="Lysoe E."/>
            <person name="Nellist C.F."/>
            <person name="Harrison R.J."/>
            <person name="Brurberg M.B."/>
        </authorList>
    </citation>
    <scope>NUCLEOTIDE SEQUENCE [LARGE SCALE GENOMIC DNA]</scope>
    <source>
        <strain evidence="5 6">10300</strain>
    </source>
</reference>
<evidence type="ECO:0000313" key="1">
    <source>
        <dbReference type="EMBL" id="KAG2858126.1"/>
    </source>
</evidence>
<organism evidence="5 6">
    <name type="scientific">Phytophthora cactorum</name>
    <dbReference type="NCBI Taxonomy" id="29920"/>
    <lineage>
        <taxon>Eukaryota</taxon>
        <taxon>Sar</taxon>
        <taxon>Stramenopiles</taxon>
        <taxon>Oomycota</taxon>
        <taxon>Peronosporomycetes</taxon>
        <taxon>Peronosporales</taxon>
        <taxon>Peronosporaceae</taxon>
        <taxon>Phytophthora</taxon>
    </lineage>
</organism>
<evidence type="ECO:0000313" key="5">
    <source>
        <dbReference type="EMBL" id="RAW38928.1"/>
    </source>
</evidence>
<comment type="caution">
    <text evidence="5">The sequence shown here is derived from an EMBL/GenBank/DDBJ whole genome shotgun (WGS) entry which is preliminary data.</text>
</comment>
<evidence type="ECO:0000313" key="3">
    <source>
        <dbReference type="EMBL" id="KAG2940699.1"/>
    </source>
</evidence>
<reference evidence="1" key="2">
    <citation type="submission" date="2018-10" db="EMBL/GenBank/DDBJ databases">
        <title>Effector identification in a new, highly contiguous assembly of the strawberry crown rot pathogen Phytophthora cactorum.</title>
        <authorList>
            <person name="Armitage A.D."/>
            <person name="Nellist C.F."/>
            <person name="Bates H."/>
            <person name="Vickerstaff R.J."/>
            <person name="Harrison R.J."/>
        </authorList>
    </citation>
    <scope>NUCLEOTIDE SEQUENCE</scope>
    <source>
        <strain evidence="1">15-7</strain>
        <strain evidence="2">4032</strain>
        <strain evidence="3">4040</strain>
        <strain evidence="4">P415</strain>
    </source>
</reference>
<sequence length="167" mass="19125">MYLLGISNMNIHELPQIVTQLSENLYWVHMYNTDISFFWLWADKLVERMASEMAPWIAGSSTYCNNLAKIQNGTVDRFRVPLFFEYSQTLMVSSQENLQVISMAVNCDFDTEMASGKGMIYPLNFERQSQCYQYSTSVNTVGGVIAKLLQGQFCHIVEVKGVWPPSH</sequence>
<dbReference type="STRING" id="29920.A0A329ST89"/>
<name>A0A329ST89_9STRA</name>
<dbReference type="EMBL" id="RCML01000254">
    <property type="protein sequence ID" value="KAG2983588.1"/>
    <property type="molecule type" value="Genomic_DNA"/>
</dbReference>
<proteinExistence type="predicted"/>
<dbReference type="Proteomes" id="UP000774804">
    <property type="component" value="Unassembled WGS sequence"/>
</dbReference>
<dbReference type="Proteomes" id="UP000735874">
    <property type="component" value="Unassembled WGS sequence"/>
</dbReference>
<protein>
    <submittedName>
        <fullName evidence="5">Uncharacterized protein</fullName>
    </submittedName>
</protein>
<evidence type="ECO:0000313" key="6">
    <source>
        <dbReference type="Proteomes" id="UP000251314"/>
    </source>
</evidence>
<dbReference type="Proteomes" id="UP000697107">
    <property type="component" value="Unassembled WGS sequence"/>
</dbReference>